<gene>
    <name evidence="1" type="ORF">C5167_040337</name>
</gene>
<proteinExistence type="predicted"/>
<reference evidence="1 2" key="1">
    <citation type="journal article" date="2018" name="Science">
        <title>The opium poppy genome and morphinan production.</title>
        <authorList>
            <person name="Guo L."/>
            <person name="Winzer T."/>
            <person name="Yang X."/>
            <person name="Li Y."/>
            <person name="Ning Z."/>
            <person name="He Z."/>
            <person name="Teodor R."/>
            <person name="Lu Y."/>
            <person name="Bowser T.A."/>
            <person name="Graham I.A."/>
            <person name="Ye K."/>
        </authorList>
    </citation>
    <scope>NUCLEOTIDE SEQUENCE [LARGE SCALE GENOMIC DNA]</scope>
    <source>
        <strain evidence="2">cv. HN1</strain>
        <tissue evidence="1">Leaves</tissue>
    </source>
</reference>
<name>A0A4Y7II48_PAPSO</name>
<dbReference type="Proteomes" id="UP000316621">
    <property type="component" value="Chromosome 1"/>
</dbReference>
<evidence type="ECO:0000313" key="1">
    <source>
        <dbReference type="EMBL" id="RZC47381.1"/>
    </source>
</evidence>
<protein>
    <submittedName>
        <fullName evidence="1">Uncharacterized protein</fullName>
    </submittedName>
</protein>
<dbReference type="AlphaFoldDB" id="A0A4Y7II48"/>
<evidence type="ECO:0000313" key="2">
    <source>
        <dbReference type="Proteomes" id="UP000316621"/>
    </source>
</evidence>
<dbReference type="Gramene" id="RZC47381">
    <property type="protein sequence ID" value="RZC47381"/>
    <property type="gene ID" value="C5167_040337"/>
</dbReference>
<keyword evidence="2" id="KW-1185">Reference proteome</keyword>
<accession>A0A4Y7II48</accession>
<dbReference type="EMBL" id="CM010715">
    <property type="protein sequence ID" value="RZC47381.1"/>
    <property type="molecule type" value="Genomic_DNA"/>
</dbReference>
<organism evidence="1 2">
    <name type="scientific">Papaver somniferum</name>
    <name type="common">Opium poppy</name>
    <dbReference type="NCBI Taxonomy" id="3469"/>
    <lineage>
        <taxon>Eukaryota</taxon>
        <taxon>Viridiplantae</taxon>
        <taxon>Streptophyta</taxon>
        <taxon>Embryophyta</taxon>
        <taxon>Tracheophyta</taxon>
        <taxon>Spermatophyta</taxon>
        <taxon>Magnoliopsida</taxon>
        <taxon>Ranunculales</taxon>
        <taxon>Papaveraceae</taxon>
        <taxon>Papaveroideae</taxon>
        <taxon>Papaver</taxon>
    </lineage>
</organism>
<sequence length="138" mass="15365">MELSHQDRISISQVVEPCKQGGQGNQKVGVHLEPLITVIIRTHSDGSVGENNNYEAGVPNLAAYELSDLYFILFYFYCRDKPYVSGGGGRGGYGDTGDIMLQTTSKMEDVGRKDINNRDALCSVYYRICIHFAAKLMY</sequence>